<evidence type="ECO:0000313" key="2">
    <source>
        <dbReference type="EMBL" id="UGX89443.1"/>
    </source>
</evidence>
<sequence>MKSKKSLPREEHHTNRRGEAMTAHSVPQTEPQSPASDILEGAEAIAEFLFGGNEDDRDRNKRKIYYLAENSRLPLFRAGTMLCARKSVLLAFISRQEERGLLVG</sequence>
<gene>
    <name evidence="2" type="ORF">G6321_00000555</name>
</gene>
<protein>
    <submittedName>
        <fullName evidence="2">Uncharacterized protein</fullName>
    </submittedName>
</protein>
<dbReference type="RefSeq" id="WP_202801374.1">
    <property type="nucleotide sequence ID" value="NZ_CP088277.1"/>
</dbReference>
<dbReference type="AlphaFoldDB" id="A0A9X9YET8"/>
<proteinExistence type="predicted"/>
<accession>A0A9X9YET8</accession>
<feature type="compositionally biased region" description="Basic and acidic residues" evidence="1">
    <location>
        <begin position="7"/>
        <end position="19"/>
    </location>
</feature>
<keyword evidence="2" id="KW-0614">Plasmid</keyword>
<dbReference type="Proteomes" id="UP000564836">
    <property type="component" value="Plasmid pBb323S2d"/>
</dbReference>
<geneLocation type="plasmid" evidence="2 3">
    <name>pBb323S2d</name>
</geneLocation>
<evidence type="ECO:0000313" key="3">
    <source>
        <dbReference type="Proteomes" id="UP000564836"/>
    </source>
</evidence>
<dbReference type="EMBL" id="CP088277">
    <property type="protein sequence ID" value="UGX89443.1"/>
    <property type="molecule type" value="Genomic_DNA"/>
</dbReference>
<organism evidence="2 3">
    <name type="scientific">Bradyrhizobium barranii subsp. barranii</name>
    <dbReference type="NCBI Taxonomy" id="2823807"/>
    <lineage>
        <taxon>Bacteria</taxon>
        <taxon>Pseudomonadati</taxon>
        <taxon>Pseudomonadota</taxon>
        <taxon>Alphaproteobacteria</taxon>
        <taxon>Hyphomicrobiales</taxon>
        <taxon>Nitrobacteraceae</taxon>
        <taxon>Bradyrhizobium</taxon>
        <taxon>Bradyrhizobium barranii</taxon>
    </lineage>
</organism>
<name>A0A9X9YET8_9BRAD</name>
<feature type="compositionally biased region" description="Polar residues" evidence="1">
    <location>
        <begin position="25"/>
        <end position="35"/>
    </location>
</feature>
<evidence type="ECO:0000256" key="1">
    <source>
        <dbReference type="SAM" id="MobiDB-lite"/>
    </source>
</evidence>
<reference evidence="2 3" key="1">
    <citation type="journal article" date="2017" name="Syst. Appl. Microbiol.">
        <title>Soybeans inoculated with root zone soils of Canadian native legumes harbour diverse and novel Bradyrhizobium spp. that possess agricultural potential.</title>
        <authorList>
            <person name="Bromfield E.S.P."/>
            <person name="Cloutier S."/>
            <person name="Tambong J.T."/>
            <person name="Tran Thi T.V."/>
        </authorList>
    </citation>
    <scope>NUCLEOTIDE SEQUENCE [LARGE SCALE GENOMIC DNA]</scope>
    <source>
        <strain evidence="2 3">323S2</strain>
    </source>
</reference>
<reference evidence="2 3" key="2">
    <citation type="journal article" date="2022" name="Int. J. Syst. Evol. Microbiol.">
        <title>Strains of Bradyrhizobium barranii sp. nov. associated with legumes native to Canada are symbionts of soybeans and belong to different subspecies (subsp. barranii subsp. nov. and subsp. apii subsp. nov.) and symbiovars (sv. glycinearum and sv. septentrionale).</title>
        <authorList>
            <person name="Bromfield E.S.P."/>
            <person name="Cloutier S."/>
            <person name="Wasai-Hara S."/>
            <person name="Minamisawa K."/>
        </authorList>
    </citation>
    <scope>NUCLEOTIDE SEQUENCE [LARGE SCALE GENOMIC DNA]</scope>
    <source>
        <strain evidence="3">323S2</strain>
        <plasmid evidence="2 3">pBb323S2d</plasmid>
    </source>
</reference>
<feature type="region of interest" description="Disordered" evidence="1">
    <location>
        <begin position="1"/>
        <end position="37"/>
    </location>
</feature>